<evidence type="ECO:0000256" key="9">
    <source>
        <dbReference type="ARBA" id="ARBA00023201"/>
    </source>
</evidence>
<evidence type="ECO:0000256" key="5">
    <source>
        <dbReference type="ARBA" id="ARBA00022989"/>
    </source>
</evidence>
<feature type="transmembrane region" description="Helical" evidence="11">
    <location>
        <begin position="229"/>
        <end position="247"/>
    </location>
</feature>
<accession>A0ABQ5TW10</accession>
<sequence length="485" mass="53101">MKSFLQGRSWLLLSFATFLILPHSAFAAENAKLLDLTSHWVGYVSIFLFVVAYALVIVEEEIHMRKSKPVMVAAGVIWGLIALIYAQQPDSEYHHTAGLMIRHNLEEYGELLLFLLAAMTYINTMGERGVFNSLRAWLINKGFSLRSIFWITGLFAFFISPVADNLTTALLMATVVMAVGGTNIKFVSVACINIVVAANAGGAFSPFGDITTLMVWQKGVVEFQEFFKLFIPSVVNWFIPAFLMSLAIKNGQPQANSDAAELKEGAFVVIGLFLVTITMAVCAHNFLHLPPVIGMMTGLGLLKLYGYTLKMRDRRTFINTTSDAEGSAGVKVEGLDRRKPFNIFQQVERAEWDTLMFFYGIILCVGGLGTIGYLNLGSQLMYGDLGPTTANILVGIVSAIVDNIPVMFAVLSMNPDMSQGQWLLVTLTAGVGGSLLSIGSAAGVAVMGQARGIYTFFSHIKWIWAIALGYAASIYVHLWLNSAMF</sequence>
<evidence type="ECO:0000256" key="6">
    <source>
        <dbReference type="ARBA" id="ARBA00023053"/>
    </source>
</evidence>
<dbReference type="Pfam" id="PF03600">
    <property type="entry name" value="CitMHS"/>
    <property type="match status" value="1"/>
</dbReference>
<dbReference type="InterPro" id="IPR004680">
    <property type="entry name" value="Cit_transptr-like_dom"/>
</dbReference>
<evidence type="ECO:0000313" key="14">
    <source>
        <dbReference type="EMBL" id="GLP99636.1"/>
    </source>
</evidence>
<evidence type="ECO:0000256" key="1">
    <source>
        <dbReference type="ARBA" id="ARBA00004141"/>
    </source>
</evidence>
<keyword evidence="15" id="KW-1185">Reference proteome</keyword>
<feature type="transmembrane region" description="Helical" evidence="11">
    <location>
        <begin position="292"/>
        <end position="309"/>
    </location>
</feature>
<evidence type="ECO:0000256" key="8">
    <source>
        <dbReference type="ARBA" id="ARBA00023136"/>
    </source>
</evidence>
<feature type="transmembrane region" description="Helical" evidence="11">
    <location>
        <begin position="462"/>
        <end position="480"/>
    </location>
</feature>
<comment type="caution">
    <text evidence="14">The sequence shown here is derived from an EMBL/GenBank/DDBJ whole genome shotgun (WGS) entry which is preliminary data.</text>
</comment>
<dbReference type="EMBL" id="BSND01000005">
    <property type="protein sequence ID" value="GLP99636.1"/>
    <property type="molecule type" value="Genomic_DNA"/>
</dbReference>
<feature type="transmembrane region" description="Helical" evidence="11">
    <location>
        <begin position="169"/>
        <end position="187"/>
    </location>
</feature>
<feature type="chain" id="PRO_5047204872" evidence="12">
    <location>
        <begin position="28"/>
        <end position="485"/>
    </location>
</feature>
<feature type="transmembrane region" description="Helical" evidence="11">
    <location>
        <begin position="267"/>
        <end position="286"/>
    </location>
</feature>
<feature type="signal peptide" evidence="12">
    <location>
        <begin position="1"/>
        <end position="27"/>
    </location>
</feature>
<comment type="subcellular location">
    <subcellularLocation>
        <location evidence="1">Membrane</location>
        <topology evidence="1">Multi-pass membrane protein</topology>
    </subcellularLocation>
</comment>
<keyword evidence="12" id="KW-0732">Signal</keyword>
<feature type="domain" description="Citrate transporter-like" evidence="13">
    <location>
        <begin position="54"/>
        <end position="430"/>
    </location>
</feature>
<protein>
    <submittedName>
        <fullName evidence="14">Sodium:proton antiporter NhaD</fullName>
    </submittedName>
</protein>
<evidence type="ECO:0000256" key="10">
    <source>
        <dbReference type="ARBA" id="ARBA00025753"/>
    </source>
</evidence>
<feature type="transmembrane region" description="Helical" evidence="11">
    <location>
        <begin position="70"/>
        <end position="88"/>
    </location>
</feature>
<dbReference type="PANTHER" id="PTHR43269">
    <property type="entry name" value="SODIUM/PROTON ANTIPORTER 1-RELATED"/>
    <property type="match status" value="1"/>
</dbReference>
<keyword evidence="4 11" id="KW-0812">Transmembrane</keyword>
<keyword evidence="7" id="KW-0406">Ion transport</keyword>
<dbReference type="PANTHER" id="PTHR43269:SF2">
    <property type="entry name" value="SODIUM_PROTON ANTIPORTER 1-RELATED"/>
    <property type="match status" value="1"/>
</dbReference>
<evidence type="ECO:0000256" key="11">
    <source>
        <dbReference type="SAM" id="Phobius"/>
    </source>
</evidence>
<keyword evidence="9" id="KW-0739">Sodium transport</keyword>
<evidence type="ECO:0000256" key="2">
    <source>
        <dbReference type="ARBA" id="ARBA00022448"/>
    </source>
</evidence>
<dbReference type="RefSeq" id="WP_284722945.1">
    <property type="nucleotide sequence ID" value="NZ_BSND01000005.1"/>
</dbReference>
<feature type="transmembrane region" description="Helical" evidence="11">
    <location>
        <begin position="194"/>
        <end position="217"/>
    </location>
</feature>
<feature type="transmembrane region" description="Helical" evidence="11">
    <location>
        <begin position="423"/>
        <end position="450"/>
    </location>
</feature>
<keyword evidence="2" id="KW-0813">Transport</keyword>
<evidence type="ECO:0000256" key="12">
    <source>
        <dbReference type="SAM" id="SignalP"/>
    </source>
</evidence>
<dbReference type="Proteomes" id="UP001161423">
    <property type="component" value="Unassembled WGS sequence"/>
</dbReference>
<organism evidence="14 15">
    <name type="scientific">Methylophaga thalassica</name>
    <dbReference type="NCBI Taxonomy" id="40223"/>
    <lineage>
        <taxon>Bacteria</taxon>
        <taxon>Pseudomonadati</taxon>
        <taxon>Pseudomonadota</taxon>
        <taxon>Gammaproteobacteria</taxon>
        <taxon>Thiotrichales</taxon>
        <taxon>Piscirickettsiaceae</taxon>
        <taxon>Methylophaga</taxon>
    </lineage>
</organism>
<feature type="transmembrane region" description="Helical" evidence="11">
    <location>
        <begin position="355"/>
        <end position="376"/>
    </location>
</feature>
<evidence type="ECO:0000256" key="3">
    <source>
        <dbReference type="ARBA" id="ARBA00022449"/>
    </source>
</evidence>
<keyword evidence="3" id="KW-0050">Antiport</keyword>
<feature type="transmembrane region" description="Helical" evidence="11">
    <location>
        <begin position="388"/>
        <end position="411"/>
    </location>
</feature>
<reference evidence="14" key="1">
    <citation type="journal article" date="2014" name="Int. J. Syst. Evol. Microbiol.">
        <title>Complete genome of a new Firmicutes species belonging to the dominant human colonic microbiota ('Ruminococcus bicirculans') reveals two chromosomes and a selective capacity to utilize plant glucans.</title>
        <authorList>
            <consortium name="NISC Comparative Sequencing Program"/>
            <person name="Wegmann U."/>
            <person name="Louis P."/>
            <person name="Goesmann A."/>
            <person name="Henrissat B."/>
            <person name="Duncan S.H."/>
            <person name="Flint H.J."/>
        </authorList>
    </citation>
    <scope>NUCLEOTIDE SEQUENCE</scope>
    <source>
        <strain evidence="14">NBRC 102424</strain>
    </source>
</reference>
<evidence type="ECO:0000259" key="13">
    <source>
        <dbReference type="Pfam" id="PF03600"/>
    </source>
</evidence>
<feature type="transmembrane region" description="Helical" evidence="11">
    <location>
        <begin position="147"/>
        <end position="163"/>
    </location>
</feature>
<evidence type="ECO:0000313" key="15">
    <source>
        <dbReference type="Proteomes" id="UP001161423"/>
    </source>
</evidence>
<evidence type="ECO:0000256" key="4">
    <source>
        <dbReference type="ARBA" id="ARBA00022692"/>
    </source>
</evidence>
<reference evidence="14" key="2">
    <citation type="submission" date="2023-01" db="EMBL/GenBank/DDBJ databases">
        <title>Draft genome sequence of Methylophaga thalassica strain NBRC 102424.</title>
        <authorList>
            <person name="Sun Q."/>
            <person name="Mori K."/>
        </authorList>
    </citation>
    <scope>NUCLEOTIDE SEQUENCE</scope>
    <source>
        <strain evidence="14">NBRC 102424</strain>
    </source>
</reference>
<feature type="transmembrane region" description="Helical" evidence="11">
    <location>
        <begin position="37"/>
        <end position="58"/>
    </location>
</feature>
<dbReference type="InterPro" id="IPR045016">
    <property type="entry name" value="NhaD-like"/>
</dbReference>
<dbReference type="NCBIfam" id="NF038006">
    <property type="entry name" value="NhaD_1"/>
    <property type="match status" value="1"/>
</dbReference>
<keyword evidence="6" id="KW-0915">Sodium</keyword>
<keyword evidence="5 11" id="KW-1133">Transmembrane helix</keyword>
<comment type="similarity">
    <text evidence="10">Belongs to the NhaD Na(+)/H(+) (TC 2.A.62) antiporter family.</text>
</comment>
<proteinExistence type="inferred from homology"/>
<name>A0ABQ5TW10_9GAMM</name>
<gene>
    <name evidence="14" type="primary">nhaD</name>
    <name evidence="14" type="ORF">GCM10007891_14900</name>
</gene>
<feature type="transmembrane region" description="Helical" evidence="11">
    <location>
        <begin position="108"/>
        <end position="126"/>
    </location>
</feature>
<evidence type="ECO:0000256" key="7">
    <source>
        <dbReference type="ARBA" id="ARBA00023065"/>
    </source>
</evidence>
<keyword evidence="8 11" id="KW-0472">Membrane</keyword>